<dbReference type="Gene3D" id="3.30.420.10">
    <property type="entry name" value="Ribonuclease H-like superfamily/Ribonuclease H"/>
    <property type="match status" value="1"/>
</dbReference>
<dbReference type="SUPFAM" id="SSF53098">
    <property type="entry name" value="Ribonuclease H-like"/>
    <property type="match status" value="1"/>
</dbReference>
<gene>
    <name evidence="3" type="primary">LOC108831231</name>
</gene>
<dbReference type="GO" id="GO:0003676">
    <property type="term" value="F:nucleic acid binding"/>
    <property type="evidence" value="ECO:0007669"/>
    <property type="project" value="InterPro"/>
</dbReference>
<dbReference type="PANTHER" id="PTHR47074:SF48">
    <property type="entry name" value="POLYNUCLEOTIDYL TRANSFERASE, RIBONUCLEASE H-LIKE SUPERFAMILY PROTEIN"/>
    <property type="match status" value="1"/>
</dbReference>
<dbReference type="Proteomes" id="UP000504610">
    <property type="component" value="Chromosome 4"/>
</dbReference>
<dbReference type="AlphaFoldDB" id="A0A6J0LJ66"/>
<dbReference type="InterPro" id="IPR036397">
    <property type="entry name" value="RNaseH_sf"/>
</dbReference>
<dbReference type="GeneID" id="108831231"/>
<dbReference type="PANTHER" id="PTHR47074">
    <property type="entry name" value="BNAC02G40300D PROTEIN"/>
    <property type="match status" value="1"/>
</dbReference>
<dbReference type="InterPro" id="IPR052929">
    <property type="entry name" value="RNase_H-like_EbsB-rel"/>
</dbReference>
<feature type="domain" description="RNase H type-1" evidence="1">
    <location>
        <begin position="2"/>
        <end position="80"/>
    </location>
</feature>
<organism evidence="2 3">
    <name type="scientific">Raphanus sativus</name>
    <name type="common">Radish</name>
    <name type="synonym">Raphanus raphanistrum var. sativus</name>
    <dbReference type="NCBI Taxonomy" id="3726"/>
    <lineage>
        <taxon>Eukaryota</taxon>
        <taxon>Viridiplantae</taxon>
        <taxon>Streptophyta</taxon>
        <taxon>Embryophyta</taxon>
        <taxon>Tracheophyta</taxon>
        <taxon>Spermatophyta</taxon>
        <taxon>Magnoliopsida</taxon>
        <taxon>eudicotyledons</taxon>
        <taxon>Gunneridae</taxon>
        <taxon>Pentapetalae</taxon>
        <taxon>rosids</taxon>
        <taxon>malvids</taxon>
        <taxon>Brassicales</taxon>
        <taxon>Brassicaceae</taxon>
        <taxon>Brassiceae</taxon>
        <taxon>Raphanus</taxon>
    </lineage>
</organism>
<dbReference type="KEGG" id="rsz:108831231"/>
<reference evidence="2" key="1">
    <citation type="journal article" date="2019" name="Database">
        <title>The radish genome database (RadishGD): an integrated information resource for radish genomics.</title>
        <authorList>
            <person name="Yu H.J."/>
            <person name="Baek S."/>
            <person name="Lee Y.J."/>
            <person name="Cho A."/>
            <person name="Mun J.H."/>
        </authorList>
    </citation>
    <scope>NUCLEOTIDE SEQUENCE [LARGE SCALE GENOMIC DNA]</scope>
    <source>
        <strain evidence="2">cv. WK10039</strain>
    </source>
</reference>
<dbReference type="InterPro" id="IPR002156">
    <property type="entry name" value="RNaseH_domain"/>
</dbReference>
<dbReference type="RefSeq" id="XP_018460295.1">
    <property type="nucleotide sequence ID" value="XM_018604793.1"/>
</dbReference>
<keyword evidence="2" id="KW-1185">Reference proteome</keyword>
<dbReference type="Pfam" id="PF13456">
    <property type="entry name" value="RVT_3"/>
    <property type="match status" value="1"/>
</dbReference>
<proteinExistence type="predicted"/>
<dbReference type="OrthoDB" id="1114013at2759"/>
<reference evidence="3" key="2">
    <citation type="submission" date="2025-08" db="UniProtKB">
        <authorList>
            <consortium name="RefSeq"/>
        </authorList>
    </citation>
    <scope>IDENTIFICATION</scope>
    <source>
        <tissue evidence="3">Leaf</tissue>
    </source>
</reference>
<sequence>MEAEAMRWAMQMLAGFGYTKVIFETDSQELSKMINGEQEVWSCLKPLAQETFHLLKHNSEFIVQFHDRSGNKVVDRVAKETSTFVSNVPKLYSILPVWLQSLFELDKLHVRN</sequence>
<evidence type="ECO:0000313" key="2">
    <source>
        <dbReference type="Proteomes" id="UP000504610"/>
    </source>
</evidence>
<protein>
    <submittedName>
        <fullName evidence="3">Uncharacterized protein LOC108831231</fullName>
    </submittedName>
</protein>
<dbReference type="CDD" id="cd06222">
    <property type="entry name" value="RNase_H_like"/>
    <property type="match status" value="1"/>
</dbReference>
<dbReference type="InterPro" id="IPR012337">
    <property type="entry name" value="RNaseH-like_sf"/>
</dbReference>
<evidence type="ECO:0000259" key="1">
    <source>
        <dbReference type="Pfam" id="PF13456"/>
    </source>
</evidence>
<accession>A0A6J0LJ66</accession>
<evidence type="ECO:0000313" key="3">
    <source>
        <dbReference type="RefSeq" id="XP_018460295.1"/>
    </source>
</evidence>
<name>A0A6J0LJ66_RAPSA</name>
<dbReference type="InterPro" id="IPR044730">
    <property type="entry name" value="RNase_H-like_dom_plant"/>
</dbReference>
<dbReference type="GO" id="GO:0004523">
    <property type="term" value="F:RNA-DNA hybrid ribonuclease activity"/>
    <property type="evidence" value="ECO:0007669"/>
    <property type="project" value="InterPro"/>
</dbReference>